<protein>
    <recommendedName>
        <fullName evidence="7">GOST seven transmembrane domain-containing protein</fullName>
    </recommendedName>
</protein>
<evidence type="ECO:0000313" key="9">
    <source>
        <dbReference type="EMBL" id="CAF3527683.1"/>
    </source>
</evidence>
<evidence type="ECO:0000256" key="5">
    <source>
        <dbReference type="ARBA" id="ARBA00023136"/>
    </source>
</evidence>
<keyword evidence="3" id="KW-0732">Signal</keyword>
<proteinExistence type="predicted"/>
<dbReference type="EMBL" id="CAJOBA010000382">
    <property type="protein sequence ID" value="CAF3527683.1"/>
    <property type="molecule type" value="Genomic_DNA"/>
</dbReference>
<gene>
    <name evidence="8" type="ORF">OVA965_LOCUS1911</name>
    <name evidence="9" type="ORF">TMI583_LOCUS1911</name>
</gene>
<feature type="domain" description="GOST seven transmembrane" evidence="7">
    <location>
        <begin position="74"/>
        <end position="267"/>
    </location>
</feature>
<evidence type="ECO:0000256" key="4">
    <source>
        <dbReference type="ARBA" id="ARBA00022989"/>
    </source>
</evidence>
<keyword evidence="2 6" id="KW-0812">Transmembrane</keyword>
<evidence type="ECO:0000259" key="7">
    <source>
        <dbReference type="Pfam" id="PF06814"/>
    </source>
</evidence>
<feature type="transmembrane region" description="Helical" evidence="6">
    <location>
        <begin position="212"/>
        <end position="233"/>
    </location>
</feature>
<dbReference type="InterPro" id="IPR009637">
    <property type="entry name" value="GPR107/GPR108-like"/>
</dbReference>
<feature type="transmembrane region" description="Helical" evidence="6">
    <location>
        <begin position="245"/>
        <end position="267"/>
    </location>
</feature>
<dbReference type="PANTHER" id="PTHR21229">
    <property type="entry name" value="LUNG SEVEN TRANSMEMBRANE RECEPTOR"/>
    <property type="match status" value="1"/>
</dbReference>
<evidence type="ECO:0000313" key="10">
    <source>
        <dbReference type="Proteomes" id="UP000677228"/>
    </source>
</evidence>
<dbReference type="Pfam" id="PF06814">
    <property type="entry name" value="GOST_TM"/>
    <property type="match status" value="1"/>
</dbReference>
<organism evidence="8 10">
    <name type="scientific">Didymodactylos carnosus</name>
    <dbReference type="NCBI Taxonomy" id="1234261"/>
    <lineage>
        <taxon>Eukaryota</taxon>
        <taxon>Metazoa</taxon>
        <taxon>Spiralia</taxon>
        <taxon>Gnathifera</taxon>
        <taxon>Rotifera</taxon>
        <taxon>Eurotatoria</taxon>
        <taxon>Bdelloidea</taxon>
        <taxon>Philodinida</taxon>
        <taxon>Philodinidae</taxon>
        <taxon>Didymodactylos</taxon>
    </lineage>
</organism>
<dbReference type="AlphaFoldDB" id="A0A8S2CRF7"/>
<dbReference type="InterPro" id="IPR053937">
    <property type="entry name" value="GOST_TM"/>
</dbReference>
<reference evidence="8" key="1">
    <citation type="submission" date="2021-02" db="EMBL/GenBank/DDBJ databases">
        <authorList>
            <person name="Nowell W R."/>
        </authorList>
    </citation>
    <scope>NUCLEOTIDE SEQUENCE</scope>
</reference>
<comment type="caution">
    <text evidence="8">The sequence shown here is derived from an EMBL/GenBank/DDBJ whole genome shotgun (WGS) entry which is preliminary data.</text>
</comment>
<comment type="subcellular location">
    <subcellularLocation>
        <location evidence="1">Membrane</location>
        <topology evidence="1">Multi-pass membrane protein</topology>
    </subcellularLocation>
</comment>
<evidence type="ECO:0000313" key="8">
    <source>
        <dbReference type="EMBL" id="CAF0749249.1"/>
    </source>
</evidence>
<dbReference type="GO" id="GO:0005794">
    <property type="term" value="C:Golgi apparatus"/>
    <property type="evidence" value="ECO:0007669"/>
    <property type="project" value="TreeGrafter"/>
</dbReference>
<evidence type="ECO:0000256" key="6">
    <source>
        <dbReference type="SAM" id="Phobius"/>
    </source>
</evidence>
<evidence type="ECO:0000256" key="2">
    <source>
        <dbReference type="ARBA" id="ARBA00022692"/>
    </source>
</evidence>
<feature type="transmembrane region" description="Helical" evidence="6">
    <location>
        <begin position="77"/>
        <end position="99"/>
    </location>
</feature>
<dbReference type="Proteomes" id="UP000682733">
    <property type="component" value="Unassembled WGS sequence"/>
</dbReference>
<keyword evidence="5 6" id="KW-0472">Membrane</keyword>
<feature type="transmembrane region" description="Helical" evidence="6">
    <location>
        <begin position="106"/>
        <end position="124"/>
    </location>
</feature>
<feature type="transmembrane region" description="Helical" evidence="6">
    <location>
        <begin position="144"/>
        <end position="170"/>
    </location>
</feature>
<dbReference type="Proteomes" id="UP000677228">
    <property type="component" value="Unassembled WGS sequence"/>
</dbReference>
<accession>A0A8S2CRF7</accession>
<evidence type="ECO:0000256" key="1">
    <source>
        <dbReference type="ARBA" id="ARBA00004141"/>
    </source>
</evidence>
<sequence>FKQSTTFYEVARPLIQSAVNSVNNDSMVLLTNTSIHIKTTAFYSLRIKTDKSFRINLTVKRQSSHGYLLPTQYPLLLVYRFNSFLFLFLLIFWTLSCYINRHSLSLIHLWILIILITNLIGQSVELFNYEYQNHYGLSIIEQSLFLWHLFLICDSTLCLILIIFLAHGYGFIAQYPSIKNKFISIFIGLFYFTSMLFNLFAGYNFINIKEDWILICVLSSCLIMFGWLITGIHRITKLNNQKYNLYFRNVFLFTLVTFLLFLVWLFIDNMLYGNYLTNPKQYWDYTK</sequence>
<name>A0A8S2CRF7_9BILA</name>
<keyword evidence="4 6" id="KW-1133">Transmembrane helix</keyword>
<dbReference type="GO" id="GO:0016020">
    <property type="term" value="C:membrane"/>
    <property type="evidence" value="ECO:0007669"/>
    <property type="project" value="UniProtKB-SubCell"/>
</dbReference>
<feature type="non-terminal residue" evidence="8">
    <location>
        <position position="1"/>
    </location>
</feature>
<feature type="transmembrane region" description="Helical" evidence="6">
    <location>
        <begin position="182"/>
        <end position="206"/>
    </location>
</feature>
<evidence type="ECO:0000256" key="3">
    <source>
        <dbReference type="ARBA" id="ARBA00022729"/>
    </source>
</evidence>
<dbReference type="EMBL" id="CAJNOK010000382">
    <property type="protein sequence ID" value="CAF0749249.1"/>
    <property type="molecule type" value="Genomic_DNA"/>
</dbReference>